<feature type="domain" description="Thioredoxin" evidence="9">
    <location>
        <begin position="323"/>
        <end position="456"/>
    </location>
</feature>
<evidence type="ECO:0000256" key="8">
    <source>
        <dbReference type="SAM" id="MobiDB-lite"/>
    </source>
</evidence>
<evidence type="ECO:0000256" key="5">
    <source>
        <dbReference type="ARBA" id="ARBA00025768"/>
    </source>
</evidence>
<evidence type="ECO:0000313" key="10">
    <source>
        <dbReference type="EMBL" id="KAK7814494.1"/>
    </source>
</evidence>
<protein>
    <recommendedName>
        <fullName evidence="6">Protein KTI12 homolog</fullName>
        <ecNumber evidence="1">1.8.4.2</ecNumber>
    </recommendedName>
    <alternativeName>
        <fullName evidence="2">Thioredoxin domain-containing protein 12</fullName>
    </alternativeName>
</protein>
<evidence type="ECO:0000259" key="9">
    <source>
        <dbReference type="PROSITE" id="PS51352"/>
    </source>
</evidence>
<evidence type="ECO:0000256" key="7">
    <source>
        <dbReference type="ARBA" id="ARBA00033687"/>
    </source>
</evidence>
<sequence length="479" mass="52915">MPEVDSTVRTWMALGRMPLVVFCGLPSSGKSQRTEELLRALTGEGRTVYVVDDASVLGDQDATVTAYGDPAREKALRAALRAAVERRLSRQDVVILDSLNYIKGFRYELYCLARAARTPLCLVYCIRPVWPSPRPQGAAAAENRDPAAVSVSWRPRAERGEKPQVAGAVGEQRPSSLLANGSALPAVPRELDPEEILPSNPPAGVTPEPEKSAKPASHAFPPELLESLAQRFEAPDSRNRWDRPLFTVVGFEEPLPLAEIRSALFENRAPPPHQSTQSQPLSSGNFLHQLDQATSQVLAALMEAQKGAVPGDVLKLPGTTEHLLFTRPLTMAELSRLRRQFISYTKMHPNNENLPQLSNIGLPLMVIIHKSWCGACKALKPKFAESTEISELSHNFVMVNLEDEEEPKDEDFSPDGGYIPRILFLDPSGKVRPEIINEGGNPSYKYFYASADQVVQGMKEAQERLTGDAFREKHLQDEL</sequence>
<dbReference type="CDD" id="cd02959">
    <property type="entry name" value="ERp19"/>
    <property type="match status" value="1"/>
</dbReference>
<dbReference type="InterPro" id="IPR013641">
    <property type="entry name" value="KTI12/PSTK"/>
</dbReference>
<dbReference type="Proteomes" id="UP001488838">
    <property type="component" value="Unassembled WGS sequence"/>
</dbReference>
<feature type="region of interest" description="Disordered" evidence="8">
    <location>
        <begin position="192"/>
        <end position="217"/>
    </location>
</feature>
<keyword evidence="3" id="KW-0547">Nucleotide-binding</keyword>
<evidence type="ECO:0000256" key="3">
    <source>
        <dbReference type="ARBA" id="ARBA00022741"/>
    </source>
</evidence>
<dbReference type="GO" id="GO:0005524">
    <property type="term" value="F:ATP binding"/>
    <property type="evidence" value="ECO:0007669"/>
    <property type="project" value="UniProtKB-KW"/>
</dbReference>
<name>A0AAW0IJM3_MYOGA</name>
<dbReference type="SUPFAM" id="SSF52540">
    <property type="entry name" value="P-loop containing nucleoside triphosphate hydrolases"/>
    <property type="match status" value="1"/>
</dbReference>
<evidence type="ECO:0000313" key="11">
    <source>
        <dbReference type="Proteomes" id="UP001488838"/>
    </source>
</evidence>
<dbReference type="GO" id="GO:0019153">
    <property type="term" value="F:protein-disulfide reductase (glutathione) activity"/>
    <property type="evidence" value="ECO:0007669"/>
    <property type="project" value="UniProtKB-EC"/>
</dbReference>
<dbReference type="Pfam" id="PF08433">
    <property type="entry name" value="KTI12"/>
    <property type="match status" value="1"/>
</dbReference>
<dbReference type="AlphaFoldDB" id="A0AAW0IJM3"/>
<dbReference type="PROSITE" id="PS51352">
    <property type="entry name" value="THIOREDOXIN_2"/>
    <property type="match status" value="1"/>
</dbReference>
<comment type="similarity">
    <text evidence="5">Belongs to the KTI12 family.</text>
</comment>
<dbReference type="EMBL" id="JBBHLL010000123">
    <property type="protein sequence ID" value="KAK7814494.1"/>
    <property type="molecule type" value="Genomic_DNA"/>
</dbReference>
<feature type="region of interest" description="Disordered" evidence="8">
    <location>
        <begin position="135"/>
        <end position="179"/>
    </location>
</feature>
<proteinExistence type="inferred from homology"/>
<dbReference type="InterPro" id="IPR037462">
    <property type="entry name" value="ERp19"/>
</dbReference>
<accession>A0AAW0IJM3</accession>
<organism evidence="10 11">
    <name type="scientific">Myodes glareolus</name>
    <name type="common">Bank vole</name>
    <name type="synonym">Clethrionomys glareolus</name>
    <dbReference type="NCBI Taxonomy" id="447135"/>
    <lineage>
        <taxon>Eukaryota</taxon>
        <taxon>Metazoa</taxon>
        <taxon>Chordata</taxon>
        <taxon>Craniata</taxon>
        <taxon>Vertebrata</taxon>
        <taxon>Euteleostomi</taxon>
        <taxon>Mammalia</taxon>
        <taxon>Eutheria</taxon>
        <taxon>Euarchontoglires</taxon>
        <taxon>Glires</taxon>
        <taxon>Rodentia</taxon>
        <taxon>Myomorpha</taxon>
        <taxon>Muroidea</taxon>
        <taxon>Cricetidae</taxon>
        <taxon>Arvicolinae</taxon>
        <taxon>Myodes</taxon>
    </lineage>
</organism>
<dbReference type="PROSITE" id="PS00194">
    <property type="entry name" value="THIOREDOXIN_1"/>
    <property type="match status" value="1"/>
</dbReference>
<dbReference type="EC" id="1.8.4.2" evidence="1"/>
<gene>
    <name evidence="10" type="ORF">U0070_008862</name>
</gene>
<evidence type="ECO:0000256" key="1">
    <source>
        <dbReference type="ARBA" id="ARBA00013094"/>
    </source>
</evidence>
<comment type="catalytic activity">
    <reaction evidence="7">
        <text>[protein]-disulfide + 2 glutathione = [protein]-dithiol + glutathione disulfide</text>
        <dbReference type="Rhea" id="RHEA:21064"/>
        <dbReference type="Rhea" id="RHEA-COMP:10593"/>
        <dbReference type="Rhea" id="RHEA-COMP:10594"/>
        <dbReference type="ChEBI" id="CHEBI:29950"/>
        <dbReference type="ChEBI" id="CHEBI:50058"/>
        <dbReference type="ChEBI" id="CHEBI:57925"/>
        <dbReference type="ChEBI" id="CHEBI:58297"/>
        <dbReference type="EC" id="1.8.4.2"/>
    </reaction>
    <physiologicalReaction direction="right-to-left" evidence="7">
        <dbReference type="Rhea" id="RHEA:21066"/>
    </physiologicalReaction>
</comment>
<keyword evidence="11" id="KW-1185">Reference proteome</keyword>
<dbReference type="InterPro" id="IPR027417">
    <property type="entry name" value="P-loop_NTPase"/>
</dbReference>
<dbReference type="InterPro" id="IPR036249">
    <property type="entry name" value="Thioredoxin-like_sf"/>
</dbReference>
<dbReference type="Gene3D" id="3.40.50.300">
    <property type="entry name" value="P-loop containing nucleotide triphosphate hydrolases"/>
    <property type="match status" value="2"/>
</dbReference>
<dbReference type="SUPFAM" id="SSF52833">
    <property type="entry name" value="Thioredoxin-like"/>
    <property type="match status" value="1"/>
</dbReference>
<keyword evidence="4" id="KW-0067">ATP-binding</keyword>
<evidence type="ECO:0000256" key="4">
    <source>
        <dbReference type="ARBA" id="ARBA00022840"/>
    </source>
</evidence>
<dbReference type="PANTHER" id="PTHR12435">
    <property type="match status" value="1"/>
</dbReference>
<evidence type="ECO:0000256" key="6">
    <source>
        <dbReference type="ARBA" id="ARBA00026170"/>
    </source>
</evidence>
<dbReference type="Gene3D" id="3.40.30.10">
    <property type="entry name" value="Glutaredoxin"/>
    <property type="match status" value="1"/>
</dbReference>
<dbReference type="InterPro" id="IPR013766">
    <property type="entry name" value="Thioredoxin_domain"/>
</dbReference>
<evidence type="ECO:0000256" key="2">
    <source>
        <dbReference type="ARBA" id="ARBA00016955"/>
    </source>
</evidence>
<comment type="caution">
    <text evidence="10">The sequence shown here is derived from an EMBL/GenBank/DDBJ whole genome shotgun (WGS) entry which is preliminary data.</text>
</comment>
<reference evidence="10 11" key="1">
    <citation type="journal article" date="2023" name="bioRxiv">
        <title>Conserved and derived expression patterns and positive selection on dental genes reveal complex evolutionary context of ever-growing rodent molars.</title>
        <authorList>
            <person name="Calamari Z.T."/>
            <person name="Song A."/>
            <person name="Cohen E."/>
            <person name="Akter M."/>
            <person name="Roy R.D."/>
            <person name="Hallikas O."/>
            <person name="Christensen M.M."/>
            <person name="Li P."/>
            <person name="Marangoni P."/>
            <person name="Jernvall J."/>
            <person name="Klein O.D."/>
        </authorList>
    </citation>
    <scope>NUCLEOTIDE SEQUENCE [LARGE SCALE GENOMIC DNA]</scope>
    <source>
        <strain evidence="10">V071</strain>
    </source>
</reference>
<dbReference type="InterPro" id="IPR017937">
    <property type="entry name" value="Thioredoxin_CS"/>
</dbReference>